<dbReference type="InterPro" id="IPR001789">
    <property type="entry name" value="Sig_transdc_resp-reg_receiver"/>
</dbReference>
<keyword evidence="1 3" id="KW-0238">DNA-binding</keyword>
<dbReference type="PROSITE" id="PS51755">
    <property type="entry name" value="OMPR_PHOB"/>
    <property type="match status" value="1"/>
</dbReference>
<keyword evidence="2" id="KW-0597">Phosphoprotein</keyword>
<protein>
    <submittedName>
        <fullName evidence="6">Response regulator</fullName>
    </submittedName>
</protein>
<dbReference type="Pfam" id="PF00486">
    <property type="entry name" value="Trans_reg_C"/>
    <property type="match status" value="1"/>
</dbReference>
<feature type="DNA-binding region" description="OmpR/PhoB-type" evidence="3">
    <location>
        <begin position="142"/>
        <end position="242"/>
    </location>
</feature>
<dbReference type="InterPro" id="IPR039420">
    <property type="entry name" value="WalR-like"/>
</dbReference>
<dbReference type="EMBL" id="JBIGHW010000004">
    <property type="protein sequence ID" value="MFG6441167.1"/>
    <property type="molecule type" value="Genomic_DNA"/>
</dbReference>
<evidence type="ECO:0000256" key="2">
    <source>
        <dbReference type="PROSITE-ProRule" id="PRU00169"/>
    </source>
</evidence>
<sequence>MSMGADTQLPLDTGPARVLVVEDEPRLAALLADYLRAAGHEPECVADGRDVLPAWTARRHDLILLDLMLPGLDGLSVCREIRARSSVPILMLTARADEADRLLGLELGADDYIAKNPFSPREVMARVKAVLRRSRAGTASPVAALEAASPLQVDDAGWRASWQGQALDLTPIEFRLLRTLAGQPGRVYARAQLLELLHDDGRAVTERAVDSHVKNLRRKLEQAGAGADRIRAIYGVGYRFDA</sequence>
<dbReference type="PANTHER" id="PTHR48111:SF59">
    <property type="entry name" value="TRANSCRIPTIONAL REGULATORY PROTEIN BAER"/>
    <property type="match status" value="1"/>
</dbReference>
<feature type="modified residue" description="4-aspartylphosphate" evidence="2">
    <location>
        <position position="66"/>
    </location>
</feature>
<dbReference type="SMART" id="SM00448">
    <property type="entry name" value="REC"/>
    <property type="match status" value="1"/>
</dbReference>
<dbReference type="InterPro" id="IPR001867">
    <property type="entry name" value="OmpR/PhoB-type_DNA-bd"/>
</dbReference>
<evidence type="ECO:0000313" key="6">
    <source>
        <dbReference type="EMBL" id="MFG6441167.1"/>
    </source>
</evidence>
<feature type="domain" description="OmpR/PhoB-type" evidence="5">
    <location>
        <begin position="142"/>
        <end position="242"/>
    </location>
</feature>
<feature type="domain" description="Response regulatory" evidence="4">
    <location>
        <begin position="17"/>
        <end position="130"/>
    </location>
</feature>
<dbReference type="InterPro" id="IPR036388">
    <property type="entry name" value="WH-like_DNA-bd_sf"/>
</dbReference>
<evidence type="ECO:0000313" key="7">
    <source>
        <dbReference type="Proteomes" id="UP001606301"/>
    </source>
</evidence>
<evidence type="ECO:0000256" key="1">
    <source>
        <dbReference type="ARBA" id="ARBA00023125"/>
    </source>
</evidence>
<dbReference type="RefSeq" id="WP_394397491.1">
    <property type="nucleotide sequence ID" value="NZ_JBIGHW010000004.1"/>
</dbReference>
<comment type="caution">
    <text evidence="6">The sequence shown here is derived from an EMBL/GenBank/DDBJ whole genome shotgun (WGS) entry which is preliminary data.</text>
</comment>
<accession>A0ABW7FIK7</accession>
<dbReference type="SMART" id="SM00862">
    <property type="entry name" value="Trans_reg_C"/>
    <property type="match status" value="1"/>
</dbReference>
<dbReference type="PANTHER" id="PTHR48111">
    <property type="entry name" value="REGULATOR OF RPOS"/>
    <property type="match status" value="1"/>
</dbReference>
<dbReference type="InterPro" id="IPR011006">
    <property type="entry name" value="CheY-like_superfamily"/>
</dbReference>
<evidence type="ECO:0000256" key="3">
    <source>
        <dbReference type="PROSITE-ProRule" id="PRU01091"/>
    </source>
</evidence>
<proteinExistence type="predicted"/>
<organism evidence="6 7">
    <name type="scientific">Pelomonas margarita</name>
    <dbReference type="NCBI Taxonomy" id="3299031"/>
    <lineage>
        <taxon>Bacteria</taxon>
        <taxon>Pseudomonadati</taxon>
        <taxon>Pseudomonadota</taxon>
        <taxon>Betaproteobacteria</taxon>
        <taxon>Burkholderiales</taxon>
        <taxon>Sphaerotilaceae</taxon>
        <taxon>Roseateles</taxon>
    </lineage>
</organism>
<gene>
    <name evidence="6" type="ORF">ACG0Z3_10805</name>
</gene>
<name>A0ABW7FIK7_9BURK</name>
<dbReference type="PROSITE" id="PS50110">
    <property type="entry name" value="RESPONSE_REGULATORY"/>
    <property type="match status" value="1"/>
</dbReference>
<keyword evidence="7" id="KW-1185">Reference proteome</keyword>
<dbReference type="Proteomes" id="UP001606301">
    <property type="component" value="Unassembled WGS sequence"/>
</dbReference>
<dbReference type="Pfam" id="PF00072">
    <property type="entry name" value="Response_reg"/>
    <property type="match status" value="1"/>
</dbReference>
<dbReference type="SUPFAM" id="SSF46894">
    <property type="entry name" value="C-terminal effector domain of the bipartite response regulators"/>
    <property type="match status" value="1"/>
</dbReference>
<dbReference type="InterPro" id="IPR016032">
    <property type="entry name" value="Sig_transdc_resp-reg_C-effctor"/>
</dbReference>
<evidence type="ECO:0000259" key="4">
    <source>
        <dbReference type="PROSITE" id="PS50110"/>
    </source>
</evidence>
<evidence type="ECO:0000259" key="5">
    <source>
        <dbReference type="PROSITE" id="PS51755"/>
    </source>
</evidence>
<dbReference type="Gene3D" id="3.40.50.2300">
    <property type="match status" value="1"/>
</dbReference>
<dbReference type="CDD" id="cd00383">
    <property type="entry name" value="trans_reg_C"/>
    <property type="match status" value="1"/>
</dbReference>
<dbReference type="SUPFAM" id="SSF52172">
    <property type="entry name" value="CheY-like"/>
    <property type="match status" value="1"/>
</dbReference>
<reference evidence="6 7" key="1">
    <citation type="submission" date="2024-08" db="EMBL/GenBank/DDBJ databases">
        <authorList>
            <person name="Lu H."/>
        </authorList>
    </citation>
    <scope>NUCLEOTIDE SEQUENCE [LARGE SCALE GENOMIC DNA]</scope>
    <source>
        <strain evidence="6 7">LKC17W</strain>
    </source>
</reference>
<dbReference type="Gene3D" id="6.10.250.690">
    <property type="match status" value="1"/>
</dbReference>
<dbReference type="Gene3D" id="1.10.10.10">
    <property type="entry name" value="Winged helix-like DNA-binding domain superfamily/Winged helix DNA-binding domain"/>
    <property type="match status" value="1"/>
</dbReference>